<keyword evidence="3" id="KW-1185">Reference proteome</keyword>
<sequence length="125" mass="14319">MSKEEFEQRWDKKSLRGMLSAVEERVCKLEESIENAKESNNALGESIDDLREQYRDFVTMCLTSNRDSIQELLDSQRKKLTERNNALEAMVIALKEETMATTMALSTRIDELEGELALCRAIVGK</sequence>
<dbReference type="OrthoDB" id="992042at2759"/>
<gene>
    <name evidence="2" type="ORF">Gogos_005814</name>
</gene>
<name>A0A7J9C4D1_GOSGO</name>
<evidence type="ECO:0000313" key="2">
    <source>
        <dbReference type="EMBL" id="MBA0743095.1"/>
    </source>
</evidence>
<organism evidence="2 3">
    <name type="scientific">Gossypium gossypioides</name>
    <name type="common">Mexican cotton</name>
    <name type="synonym">Selera gossypioides</name>
    <dbReference type="NCBI Taxonomy" id="34282"/>
    <lineage>
        <taxon>Eukaryota</taxon>
        <taxon>Viridiplantae</taxon>
        <taxon>Streptophyta</taxon>
        <taxon>Embryophyta</taxon>
        <taxon>Tracheophyta</taxon>
        <taxon>Spermatophyta</taxon>
        <taxon>Magnoliopsida</taxon>
        <taxon>eudicotyledons</taxon>
        <taxon>Gunneridae</taxon>
        <taxon>Pentapetalae</taxon>
        <taxon>rosids</taxon>
        <taxon>malvids</taxon>
        <taxon>Malvales</taxon>
        <taxon>Malvaceae</taxon>
        <taxon>Malvoideae</taxon>
        <taxon>Gossypium</taxon>
    </lineage>
</organism>
<comment type="caution">
    <text evidence="2">The sequence shown here is derived from an EMBL/GenBank/DDBJ whole genome shotgun (WGS) entry which is preliminary data.</text>
</comment>
<protein>
    <submittedName>
        <fullName evidence="2">Uncharacterized protein</fullName>
    </submittedName>
</protein>
<dbReference type="EMBL" id="JABEZY010000008">
    <property type="protein sequence ID" value="MBA0743095.1"/>
    <property type="molecule type" value="Genomic_DNA"/>
</dbReference>
<evidence type="ECO:0000313" key="3">
    <source>
        <dbReference type="Proteomes" id="UP000593579"/>
    </source>
</evidence>
<feature type="coiled-coil region" evidence="1">
    <location>
        <begin position="33"/>
        <end position="97"/>
    </location>
</feature>
<accession>A0A7J9C4D1</accession>
<reference evidence="2 3" key="1">
    <citation type="journal article" date="2019" name="Genome Biol. Evol.">
        <title>Insights into the evolution of the New World diploid cottons (Gossypium, subgenus Houzingenia) based on genome sequencing.</title>
        <authorList>
            <person name="Grover C.E."/>
            <person name="Arick M.A. 2nd"/>
            <person name="Thrash A."/>
            <person name="Conover J.L."/>
            <person name="Sanders W.S."/>
            <person name="Peterson D.G."/>
            <person name="Frelichowski J.E."/>
            <person name="Scheffler J.A."/>
            <person name="Scheffler B.E."/>
            <person name="Wendel J.F."/>
        </authorList>
    </citation>
    <scope>NUCLEOTIDE SEQUENCE [LARGE SCALE GENOMIC DNA]</scope>
    <source>
        <strain evidence="2">5</strain>
        <tissue evidence="2">Leaf</tissue>
    </source>
</reference>
<dbReference type="Proteomes" id="UP000593579">
    <property type="component" value="Unassembled WGS sequence"/>
</dbReference>
<proteinExistence type="predicted"/>
<keyword evidence="1" id="KW-0175">Coiled coil</keyword>
<evidence type="ECO:0000256" key="1">
    <source>
        <dbReference type="SAM" id="Coils"/>
    </source>
</evidence>
<dbReference type="AlphaFoldDB" id="A0A7J9C4D1"/>